<dbReference type="PATRIC" id="fig|888064.11.peg.807"/>
<comment type="caution">
    <text evidence="1">The sequence shown here is derived from an EMBL/GenBank/DDBJ whole genome shotgun (WGS) entry which is preliminary data.</text>
</comment>
<protein>
    <recommendedName>
        <fullName evidence="3">DUF956 family protein</fullName>
    </recommendedName>
</protein>
<evidence type="ECO:0000313" key="2">
    <source>
        <dbReference type="Proteomes" id="UP000010296"/>
    </source>
</evidence>
<accession>E6LCL4</accession>
<dbReference type="HOGENOM" id="CLU_132588_0_0_9"/>
<gene>
    <name evidence="1" type="ORF">HMPREF9088_0104</name>
</gene>
<reference evidence="1 2" key="1">
    <citation type="submission" date="2010-12" db="EMBL/GenBank/DDBJ databases">
        <authorList>
            <person name="Muzny D."/>
            <person name="Qin X."/>
            <person name="Deng J."/>
            <person name="Jiang H."/>
            <person name="Liu Y."/>
            <person name="Qu J."/>
            <person name="Song X.-Z."/>
            <person name="Zhang L."/>
            <person name="Thornton R."/>
            <person name="Coyle M."/>
            <person name="Francisco L."/>
            <person name="Jackson L."/>
            <person name="Javaid M."/>
            <person name="Korchina V."/>
            <person name="Kovar C."/>
            <person name="Mata R."/>
            <person name="Mathew T."/>
            <person name="Ngo R."/>
            <person name="Nguyen L."/>
            <person name="Nguyen N."/>
            <person name="Okwuonu G."/>
            <person name="Ongeri F."/>
            <person name="Pham C."/>
            <person name="Simmons D."/>
            <person name="Wilczek-Boney K."/>
            <person name="Hale W."/>
            <person name="Jakkamsetti A."/>
            <person name="Pham P."/>
            <person name="Ruth R."/>
            <person name="San Lucas F."/>
            <person name="Warren J."/>
            <person name="Zhang J."/>
            <person name="Zhao Z."/>
            <person name="Zhou C."/>
            <person name="Zhu D."/>
            <person name="Lee S."/>
            <person name="Bess C."/>
            <person name="Blankenburg K."/>
            <person name="Forbes L."/>
            <person name="Fu Q."/>
            <person name="Gubbala S."/>
            <person name="Hirani K."/>
            <person name="Jayaseelan J.C."/>
            <person name="Lara F."/>
            <person name="Munidasa M."/>
            <person name="Palculict T."/>
            <person name="Patil S."/>
            <person name="Pu L.-L."/>
            <person name="Saada N."/>
            <person name="Tang L."/>
            <person name="Weissenberger G."/>
            <person name="Zhu Y."/>
            <person name="Hemphill L."/>
            <person name="Shang Y."/>
            <person name="Youmans B."/>
            <person name="Ayvaz T."/>
            <person name="Ross M."/>
            <person name="Santibanez J."/>
            <person name="Aqrawi P."/>
            <person name="Gross S."/>
            <person name="Joshi V."/>
            <person name="Fowler G."/>
            <person name="Nazareth L."/>
            <person name="Reid J."/>
            <person name="Worley K."/>
            <person name="Petrosino J."/>
            <person name="Highlander S."/>
            <person name="Gibbs R."/>
        </authorList>
    </citation>
    <scope>NUCLEOTIDE SEQUENCE [LARGE SCALE GENOMIC DNA]</scope>
    <source>
        <strain evidence="2">DSM 15952 / CCUG 50447 / LMG 22039 / TP 1.5</strain>
    </source>
</reference>
<proteinExistence type="predicted"/>
<name>E6LCL4_ENTI1</name>
<dbReference type="Pfam" id="PF06115">
    <property type="entry name" value="DUF956"/>
    <property type="match status" value="1"/>
</dbReference>
<dbReference type="Proteomes" id="UP000010296">
    <property type="component" value="Unassembled WGS sequence"/>
</dbReference>
<dbReference type="InterPro" id="IPR010360">
    <property type="entry name" value="DUF956"/>
</dbReference>
<dbReference type="STRING" id="888064.HMPREF9088_0104"/>
<dbReference type="eggNOG" id="COG4687">
    <property type="taxonomic scope" value="Bacteria"/>
</dbReference>
<dbReference type="PIRSF" id="PIRSF021265">
    <property type="entry name" value="DUF956"/>
    <property type="match status" value="1"/>
</dbReference>
<evidence type="ECO:0008006" key="3">
    <source>
        <dbReference type="Google" id="ProtNLM"/>
    </source>
</evidence>
<organism evidence="1 2">
    <name type="scientific">Enterococcus italicus (strain DSM 15952 / CCUG 50447 / LMG 22039 / TP 1.5)</name>
    <dbReference type="NCBI Taxonomy" id="888064"/>
    <lineage>
        <taxon>Bacteria</taxon>
        <taxon>Bacillati</taxon>
        <taxon>Bacillota</taxon>
        <taxon>Bacilli</taxon>
        <taxon>Lactobacillales</taxon>
        <taxon>Enterococcaceae</taxon>
        <taxon>Enterococcus</taxon>
    </lineage>
</organism>
<evidence type="ECO:0000313" key="1">
    <source>
        <dbReference type="EMBL" id="EFU75056.1"/>
    </source>
</evidence>
<sequence>MAMVQSLNAKVDLVKDGTSFTGLNEYGKIMIGDKAFEFYSDRDAKKFIQIPWEEVDCVVASVLFKGKWIPRFALKTKKSGTYTFSAKNPKQVLRAIREYVHPDKMVRSLGFFDVLNNSFKAIGKKRQKKEKD</sequence>
<dbReference type="AlphaFoldDB" id="E6LCL4"/>
<keyword evidence="2" id="KW-1185">Reference proteome</keyword>
<dbReference type="EMBL" id="AEPV01000003">
    <property type="protein sequence ID" value="EFU75056.1"/>
    <property type="molecule type" value="Genomic_DNA"/>
</dbReference>